<evidence type="ECO:0000256" key="1">
    <source>
        <dbReference type="ARBA" id="ARBA00022843"/>
    </source>
</evidence>
<sequence length="324" mass="37359">MLEFYKKQLDCQELLKSVLSSTDFPNEVHESLFFLIEQQRERLKRLIASLTEGFEVDSKALLNEYVATYHNQERLMKTVWGELTEVWLPPLNAPTMDCNKTKDFVDNFEVIEESSVPEFLNPLPVIGGQEFSLPFVAPTSYTGAFFQQPPTSKSPVLPPTLTTSAMLPSDDVHMHKKRKRGSERASLEENTLQLAQLQTRKEAGEKLTDPEKKEFRRLRNLFAAKASREKRKTHTQQLERTYAELSEENKQLENDCIWLETENRILREELNADLKLLSWISTHIGPASSESQRLFQEQLRAVLLRFSMNPSATPEELRGAFTPK</sequence>
<dbReference type="InterPro" id="IPR004827">
    <property type="entry name" value="bZIP"/>
</dbReference>
<keyword evidence="1" id="KW-0832">Ubl conjugation</keyword>
<comment type="caution">
    <text evidence="9">The sequence shown here is derived from an EMBL/GenBank/DDBJ whole genome shotgun (WGS) entry which is preliminary data.</text>
</comment>
<feature type="domain" description="BZIP" evidence="8">
    <location>
        <begin position="210"/>
        <end position="273"/>
    </location>
</feature>
<evidence type="ECO:0000256" key="2">
    <source>
        <dbReference type="ARBA" id="ARBA00023015"/>
    </source>
</evidence>
<evidence type="ECO:0000259" key="8">
    <source>
        <dbReference type="PROSITE" id="PS50217"/>
    </source>
</evidence>
<dbReference type="SMART" id="SM00338">
    <property type="entry name" value="BRLZ"/>
    <property type="match status" value="1"/>
</dbReference>
<name>A0A0W0VNA6_9GAMM</name>
<keyword evidence="4" id="KW-0804">Transcription</keyword>
<dbReference type="GO" id="GO:0000981">
    <property type="term" value="F:DNA-binding transcription factor activity, RNA polymerase II-specific"/>
    <property type="evidence" value="ECO:0007669"/>
    <property type="project" value="TreeGrafter"/>
</dbReference>
<evidence type="ECO:0000256" key="7">
    <source>
        <dbReference type="SAM" id="MobiDB-lite"/>
    </source>
</evidence>
<dbReference type="PATRIC" id="fig|45067.4.peg.1643"/>
<dbReference type="RefSeq" id="WP_028373821.1">
    <property type="nucleotide sequence ID" value="NZ_CAAAJD010000028.1"/>
</dbReference>
<keyword evidence="2" id="KW-0805">Transcription regulation</keyword>
<dbReference type="CDD" id="cd14686">
    <property type="entry name" value="bZIP"/>
    <property type="match status" value="1"/>
</dbReference>
<dbReference type="Proteomes" id="UP000054869">
    <property type="component" value="Unassembled WGS sequence"/>
</dbReference>
<dbReference type="AlphaFoldDB" id="A0A0W0VNA6"/>
<keyword evidence="6" id="KW-0175">Coiled coil</keyword>
<feature type="coiled-coil region" evidence="6">
    <location>
        <begin position="231"/>
        <end position="269"/>
    </location>
</feature>
<feature type="region of interest" description="Disordered" evidence="7">
    <location>
        <begin position="150"/>
        <end position="191"/>
    </location>
</feature>
<keyword evidence="3" id="KW-0238">DNA-binding</keyword>
<dbReference type="Gene3D" id="1.20.5.170">
    <property type="match status" value="1"/>
</dbReference>
<protein>
    <recommendedName>
        <fullName evidence="5">X-box-binding protein 1</fullName>
    </recommendedName>
</protein>
<keyword evidence="10" id="KW-1185">Reference proteome</keyword>
<evidence type="ECO:0000313" key="9">
    <source>
        <dbReference type="EMBL" id="KTD21405.1"/>
    </source>
</evidence>
<evidence type="ECO:0000256" key="5">
    <source>
        <dbReference type="ARBA" id="ARBA00040165"/>
    </source>
</evidence>
<organism evidence="9 10">
    <name type="scientific">Legionella lansingensis</name>
    <dbReference type="NCBI Taxonomy" id="45067"/>
    <lineage>
        <taxon>Bacteria</taxon>
        <taxon>Pseudomonadati</taxon>
        <taxon>Pseudomonadota</taxon>
        <taxon>Gammaproteobacteria</taxon>
        <taxon>Legionellales</taxon>
        <taxon>Legionellaceae</taxon>
        <taxon>Legionella</taxon>
    </lineage>
</organism>
<evidence type="ECO:0000256" key="4">
    <source>
        <dbReference type="ARBA" id="ARBA00023163"/>
    </source>
</evidence>
<dbReference type="PANTHER" id="PTHR46542:SF1">
    <property type="entry name" value="X-BOX BINDING PROTEIN 1"/>
    <property type="match status" value="1"/>
</dbReference>
<dbReference type="STRING" id="45067.Llan_1568"/>
<dbReference type="InterPro" id="IPR052470">
    <property type="entry name" value="ER_Stress-Reg_TF"/>
</dbReference>
<dbReference type="OrthoDB" id="10018956at2"/>
<dbReference type="PANTHER" id="PTHR46542">
    <property type="entry name" value="X-BOX BINDING PROTEIN 1"/>
    <property type="match status" value="1"/>
</dbReference>
<dbReference type="PROSITE" id="PS50217">
    <property type="entry name" value="BZIP"/>
    <property type="match status" value="1"/>
</dbReference>
<gene>
    <name evidence="9" type="ORF">Llan_1568</name>
</gene>
<dbReference type="GO" id="GO:0000977">
    <property type="term" value="F:RNA polymerase II transcription regulatory region sequence-specific DNA binding"/>
    <property type="evidence" value="ECO:0007669"/>
    <property type="project" value="TreeGrafter"/>
</dbReference>
<dbReference type="Pfam" id="PF07716">
    <property type="entry name" value="bZIP_2"/>
    <property type="match status" value="1"/>
</dbReference>
<dbReference type="SUPFAM" id="SSF57959">
    <property type="entry name" value="Leucine zipper domain"/>
    <property type="match status" value="1"/>
</dbReference>
<reference evidence="9 10" key="1">
    <citation type="submission" date="2015-11" db="EMBL/GenBank/DDBJ databases">
        <title>Genomic analysis of 38 Legionella species identifies large and diverse effector repertoires.</title>
        <authorList>
            <person name="Burstein D."/>
            <person name="Amaro F."/>
            <person name="Zusman T."/>
            <person name="Lifshitz Z."/>
            <person name="Cohen O."/>
            <person name="Gilbert J.A."/>
            <person name="Pupko T."/>
            <person name="Shuman H.A."/>
            <person name="Segal G."/>
        </authorList>
    </citation>
    <scope>NUCLEOTIDE SEQUENCE [LARGE SCALE GENOMIC DNA]</scope>
    <source>
        <strain evidence="9 10">ATCC 49751</strain>
    </source>
</reference>
<dbReference type="InterPro" id="IPR046347">
    <property type="entry name" value="bZIP_sf"/>
</dbReference>
<proteinExistence type="predicted"/>
<evidence type="ECO:0000256" key="3">
    <source>
        <dbReference type="ARBA" id="ARBA00023125"/>
    </source>
</evidence>
<evidence type="ECO:0000313" key="10">
    <source>
        <dbReference type="Proteomes" id="UP000054869"/>
    </source>
</evidence>
<accession>A0A0W0VNA6</accession>
<evidence type="ECO:0000256" key="6">
    <source>
        <dbReference type="SAM" id="Coils"/>
    </source>
</evidence>
<dbReference type="EMBL" id="LNYI01000032">
    <property type="protein sequence ID" value="KTD21405.1"/>
    <property type="molecule type" value="Genomic_DNA"/>
</dbReference>
<feature type="compositionally biased region" description="Polar residues" evidence="7">
    <location>
        <begin position="150"/>
        <end position="166"/>
    </location>
</feature>